<sequence length="188" mass="20995">MGRPARRSVPESVWMVWARLPAPPLPLARNRTYPLALFPRGAAAMRISQFSPSIFAKRASSPRRLRNRSTHADAQIYQGKSSAGPLVFLFTPTISGKQRWSPNPRSRRMRPASARRGRMPASCPTRSAAMPSIWRPLTSMSPPSSSQRRCNMSTRPRRARSRRSWPTASSRATGQSPTRSGRRITAST</sequence>
<evidence type="ECO:0000256" key="1">
    <source>
        <dbReference type="SAM" id="MobiDB-lite"/>
    </source>
</evidence>
<dbReference type="EMBL" id="KV423972">
    <property type="protein sequence ID" value="KZT56780.1"/>
    <property type="molecule type" value="Genomic_DNA"/>
</dbReference>
<feature type="compositionally biased region" description="Basic residues" evidence="1">
    <location>
        <begin position="105"/>
        <end position="118"/>
    </location>
</feature>
<accession>A0A165FI33</accession>
<name>A0A165FI33_9BASI</name>
<gene>
    <name evidence="2" type="ORF">CALCODRAFT_301324</name>
</gene>
<reference evidence="2 3" key="1">
    <citation type="journal article" date="2016" name="Mol. Biol. Evol.">
        <title>Comparative Genomics of Early-Diverging Mushroom-Forming Fungi Provides Insights into the Origins of Lignocellulose Decay Capabilities.</title>
        <authorList>
            <person name="Nagy L.G."/>
            <person name="Riley R."/>
            <person name="Tritt A."/>
            <person name="Adam C."/>
            <person name="Daum C."/>
            <person name="Floudas D."/>
            <person name="Sun H."/>
            <person name="Yadav J.S."/>
            <person name="Pangilinan J."/>
            <person name="Larsson K.H."/>
            <person name="Matsuura K."/>
            <person name="Barry K."/>
            <person name="Labutti K."/>
            <person name="Kuo R."/>
            <person name="Ohm R.A."/>
            <person name="Bhattacharya S.S."/>
            <person name="Shirouzu T."/>
            <person name="Yoshinaga Y."/>
            <person name="Martin F.M."/>
            <person name="Grigoriev I.V."/>
            <person name="Hibbett D.S."/>
        </authorList>
    </citation>
    <scope>NUCLEOTIDE SEQUENCE [LARGE SCALE GENOMIC DNA]</scope>
    <source>
        <strain evidence="2 3">HHB12733</strain>
    </source>
</reference>
<feature type="compositionally biased region" description="Polar residues" evidence="1">
    <location>
        <begin position="138"/>
        <end position="152"/>
    </location>
</feature>
<feature type="compositionally biased region" description="Low complexity" evidence="1">
    <location>
        <begin position="164"/>
        <end position="173"/>
    </location>
</feature>
<evidence type="ECO:0000313" key="2">
    <source>
        <dbReference type="EMBL" id="KZT56780.1"/>
    </source>
</evidence>
<dbReference type="InParanoid" id="A0A165FI33"/>
<organism evidence="2 3">
    <name type="scientific">Calocera cornea HHB12733</name>
    <dbReference type="NCBI Taxonomy" id="1353952"/>
    <lineage>
        <taxon>Eukaryota</taxon>
        <taxon>Fungi</taxon>
        <taxon>Dikarya</taxon>
        <taxon>Basidiomycota</taxon>
        <taxon>Agaricomycotina</taxon>
        <taxon>Dacrymycetes</taxon>
        <taxon>Dacrymycetales</taxon>
        <taxon>Dacrymycetaceae</taxon>
        <taxon>Calocera</taxon>
    </lineage>
</organism>
<keyword evidence="3" id="KW-1185">Reference proteome</keyword>
<proteinExistence type="predicted"/>
<dbReference type="AlphaFoldDB" id="A0A165FI33"/>
<dbReference type="Proteomes" id="UP000076842">
    <property type="component" value="Unassembled WGS sequence"/>
</dbReference>
<feature type="compositionally biased region" description="Polar residues" evidence="1">
    <location>
        <begin position="174"/>
        <end position="188"/>
    </location>
</feature>
<evidence type="ECO:0000313" key="3">
    <source>
        <dbReference type="Proteomes" id="UP000076842"/>
    </source>
</evidence>
<protein>
    <submittedName>
        <fullName evidence="2">Uncharacterized protein</fullName>
    </submittedName>
</protein>
<feature type="region of interest" description="Disordered" evidence="1">
    <location>
        <begin position="97"/>
        <end position="188"/>
    </location>
</feature>